<dbReference type="InterPro" id="IPR004534">
    <property type="entry name" value="SelA_trans"/>
</dbReference>
<dbReference type="InterPro" id="IPR015421">
    <property type="entry name" value="PyrdxlP-dep_Trfase_major"/>
</dbReference>
<comment type="catalytic activity">
    <reaction evidence="8">
        <text>L-seryl-tRNA(Sec) + selenophosphate + H(+) = L-selenocysteinyl-tRNA(Sec) + phosphate</text>
        <dbReference type="Rhea" id="RHEA:22728"/>
        <dbReference type="Rhea" id="RHEA-COMP:9742"/>
        <dbReference type="Rhea" id="RHEA-COMP:9743"/>
        <dbReference type="ChEBI" id="CHEBI:15378"/>
        <dbReference type="ChEBI" id="CHEBI:16144"/>
        <dbReference type="ChEBI" id="CHEBI:43474"/>
        <dbReference type="ChEBI" id="CHEBI:78533"/>
        <dbReference type="ChEBI" id="CHEBI:78573"/>
        <dbReference type="EC" id="2.9.1.1"/>
    </reaction>
</comment>
<dbReference type="PANTHER" id="PTHR32328">
    <property type="entry name" value="L-SERYL-TRNA(SEC) SELENIUM TRANSFERASE"/>
    <property type="match status" value="1"/>
</dbReference>
<dbReference type="EMBL" id="QUMU01000001">
    <property type="protein sequence ID" value="REG37589.1"/>
    <property type="molecule type" value="Genomic_DNA"/>
</dbReference>
<keyword evidence="4 8" id="KW-0663">Pyridoxal phosphate</keyword>
<dbReference type="GO" id="GO:0001717">
    <property type="term" value="P:conversion of seryl-tRNAsec to selenocys-tRNAsec"/>
    <property type="evidence" value="ECO:0007669"/>
    <property type="project" value="UniProtKB-UniRule"/>
</dbReference>
<keyword evidence="13" id="KW-1185">Reference proteome</keyword>
<accession>A0AAC8QBJ9</accession>
<dbReference type="HAMAP" id="MF_00423">
    <property type="entry name" value="SelA"/>
    <property type="match status" value="1"/>
</dbReference>
<evidence type="ECO:0000256" key="6">
    <source>
        <dbReference type="ARBA" id="ARBA00023266"/>
    </source>
</evidence>
<dbReference type="InterPro" id="IPR015424">
    <property type="entry name" value="PyrdxlP-dep_Trfase"/>
</dbReference>
<dbReference type="Gene3D" id="3.40.640.10">
    <property type="entry name" value="Type I PLP-dependent aspartate aminotransferase-like (Major domain)"/>
    <property type="match status" value="1"/>
</dbReference>
<gene>
    <name evidence="8" type="primary">selA</name>
    <name evidence="10" type="ORF">AA314_05960</name>
    <name evidence="11" type="ORF">ATI61_101575</name>
</gene>
<comment type="function">
    <text evidence="8">Converts seryl-tRNA(Sec) to selenocysteinyl-tRNA(Sec) required for selenoprotein biosynthesis.</text>
</comment>
<comment type="subcellular location">
    <subcellularLocation>
        <location evidence="8">Cytoplasm</location>
    </subcellularLocation>
</comment>
<evidence type="ECO:0000256" key="9">
    <source>
        <dbReference type="PIRSR" id="PIRSR618319-50"/>
    </source>
</evidence>
<dbReference type="GO" id="GO:0004125">
    <property type="term" value="F:L-seryl-tRNA(Sec) selenium transferase activity"/>
    <property type="evidence" value="ECO:0007669"/>
    <property type="project" value="UniProtKB-UniRule"/>
</dbReference>
<evidence type="ECO:0000256" key="4">
    <source>
        <dbReference type="ARBA" id="ARBA00022898"/>
    </source>
</evidence>
<comment type="pathway">
    <text evidence="8">Aminoacyl-tRNA biosynthesis; selenocysteinyl-tRNA(Sec) biosynthesis; selenocysteinyl-tRNA(Sec) from L-seryl-tRNA(Sec) (bacterial route): step 1/1.</text>
</comment>
<dbReference type="EMBL" id="CP011509">
    <property type="protein sequence ID" value="AKJ04334.1"/>
    <property type="molecule type" value="Genomic_DNA"/>
</dbReference>
<comment type="cofactor">
    <cofactor evidence="1 8 9">
        <name>pyridoxal 5'-phosphate</name>
        <dbReference type="ChEBI" id="CHEBI:597326"/>
    </cofactor>
</comment>
<keyword evidence="5 8" id="KW-0648">Protein biosynthesis</keyword>
<organism evidence="10 12">
    <name type="scientific">Archangium gephyra</name>
    <dbReference type="NCBI Taxonomy" id="48"/>
    <lineage>
        <taxon>Bacteria</taxon>
        <taxon>Pseudomonadati</taxon>
        <taxon>Myxococcota</taxon>
        <taxon>Myxococcia</taxon>
        <taxon>Myxococcales</taxon>
        <taxon>Cystobacterineae</taxon>
        <taxon>Archangiaceae</taxon>
        <taxon>Archangium</taxon>
    </lineage>
</organism>
<evidence type="ECO:0000256" key="7">
    <source>
        <dbReference type="ARBA" id="ARBA00044507"/>
    </source>
</evidence>
<sequence>MGAPSTENGGKNALLRALPSIEQLLRRPSLEEKLAAIPRPRAVAALRLAVARVRERLLRGEARPFEDSDVDEALRALATPNLRPVLNATGVVLHTNLGRAPLAPEAVARVAEVARGYSNLEYDLDEGERGSRYAPVVELLTQLTGAEDALVVNNCAGAALLVLATLAAGHEAIVSRGELVEIGGGFRVPDVMKQSGARLVEVGTTNRTRRSDYESALTPDTGVLMKVHRSNFAVVGFTEEVEVKELSALGRARGVPVFVDLGSGALVPLTGEGLTGEPTVPATVAAGADVVAFSGDKLLGGPQAGIIVGRAELIARIKKHPLTRALRIDKMTVAALEATLELYRDGRPEAIPTYRMLTWPVEELRVRAERLLGLLVMKGIKARVAPISGQVGGGAMPLARLPSYACILTVGEPAAFLECLRGARVPVIGRISDGEVVMDVRCLAEEDLGPVADAVGTASQGRHAC</sequence>
<dbReference type="PANTHER" id="PTHR32328:SF0">
    <property type="entry name" value="L-SERYL-TRNA(SEC) SELENIUM TRANSFERASE"/>
    <property type="match status" value="1"/>
</dbReference>
<evidence type="ECO:0000313" key="11">
    <source>
        <dbReference type="EMBL" id="REG37589.1"/>
    </source>
</evidence>
<dbReference type="Proteomes" id="UP000256345">
    <property type="component" value="Unassembled WGS sequence"/>
</dbReference>
<keyword evidence="6 8" id="KW-0711">Selenium</keyword>
<protein>
    <recommendedName>
        <fullName evidence="8">L-seryl-tRNA(Sec) selenium transferase</fullName>
        <ecNumber evidence="8">2.9.1.1</ecNumber>
    </recommendedName>
    <alternativeName>
        <fullName evidence="8">Selenocysteine synthase</fullName>
        <shortName evidence="8">Sec synthase</shortName>
    </alternativeName>
    <alternativeName>
        <fullName evidence="8">Selenocysteinyl-tRNA(Sec) synthase</fullName>
    </alternativeName>
</protein>
<comment type="similarity">
    <text evidence="7 8">Belongs to the SelA family.</text>
</comment>
<evidence type="ECO:0000256" key="2">
    <source>
        <dbReference type="ARBA" id="ARBA00022490"/>
    </source>
</evidence>
<dbReference type="KEGG" id="age:AA314_05960"/>
<keyword evidence="3 8" id="KW-0808">Transferase</keyword>
<reference evidence="10 12" key="1">
    <citation type="submission" date="2015-05" db="EMBL/GenBank/DDBJ databases">
        <title>Genome assembly of Archangium gephyra DSM 2261.</title>
        <authorList>
            <person name="Sharma G."/>
            <person name="Subramanian S."/>
        </authorList>
    </citation>
    <scope>NUCLEOTIDE SEQUENCE [LARGE SCALE GENOMIC DNA]</scope>
    <source>
        <strain evidence="10 12">DSM 2261</strain>
    </source>
</reference>
<evidence type="ECO:0000256" key="8">
    <source>
        <dbReference type="HAMAP-Rule" id="MF_00423"/>
    </source>
</evidence>
<keyword evidence="2 8" id="KW-0963">Cytoplasm</keyword>
<dbReference type="RefSeq" id="WP_047858182.1">
    <property type="nucleotide sequence ID" value="NZ_CP011509.1"/>
</dbReference>
<evidence type="ECO:0000256" key="5">
    <source>
        <dbReference type="ARBA" id="ARBA00022917"/>
    </source>
</evidence>
<dbReference type="Pfam" id="PF03841">
    <property type="entry name" value="SelA"/>
    <property type="match status" value="1"/>
</dbReference>
<dbReference type="SUPFAM" id="SSF53383">
    <property type="entry name" value="PLP-dependent transferases"/>
    <property type="match status" value="1"/>
</dbReference>
<dbReference type="EC" id="2.9.1.1" evidence="8"/>
<dbReference type="InterPro" id="IPR018319">
    <property type="entry name" value="SelA-like"/>
</dbReference>
<dbReference type="Gene3D" id="3.90.1150.180">
    <property type="match status" value="1"/>
</dbReference>
<dbReference type="AlphaFoldDB" id="A0AAC8QBJ9"/>
<evidence type="ECO:0000313" key="10">
    <source>
        <dbReference type="EMBL" id="AKJ04334.1"/>
    </source>
</evidence>
<evidence type="ECO:0000313" key="12">
    <source>
        <dbReference type="Proteomes" id="UP000035579"/>
    </source>
</evidence>
<dbReference type="GO" id="GO:0001514">
    <property type="term" value="P:selenocysteine incorporation"/>
    <property type="evidence" value="ECO:0007669"/>
    <property type="project" value="UniProtKB-UniRule"/>
</dbReference>
<feature type="modified residue" description="N6-(pyridoxal phosphate)lysine" evidence="8 9">
    <location>
        <position position="297"/>
    </location>
</feature>
<evidence type="ECO:0000256" key="3">
    <source>
        <dbReference type="ARBA" id="ARBA00022679"/>
    </source>
</evidence>
<dbReference type="NCBIfam" id="TIGR00474">
    <property type="entry name" value="selA"/>
    <property type="match status" value="1"/>
</dbReference>
<reference evidence="11 13" key="2">
    <citation type="submission" date="2018-08" db="EMBL/GenBank/DDBJ databases">
        <title>Genomic Encyclopedia of Archaeal and Bacterial Type Strains, Phase II (KMG-II): from individual species to whole genera.</title>
        <authorList>
            <person name="Goeker M."/>
        </authorList>
    </citation>
    <scope>NUCLEOTIDE SEQUENCE [LARGE SCALE GENOMIC DNA]</scope>
    <source>
        <strain evidence="11 13">DSM 2261</strain>
    </source>
</reference>
<evidence type="ECO:0000313" key="13">
    <source>
        <dbReference type="Proteomes" id="UP000256345"/>
    </source>
</evidence>
<dbReference type="Proteomes" id="UP000035579">
    <property type="component" value="Chromosome"/>
</dbReference>
<name>A0AAC8QBJ9_9BACT</name>
<proteinExistence type="inferred from homology"/>
<dbReference type="GO" id="GO:0005737">
    <property type="term" value="C:cytoplasm"/>
    <property type="evidence" value="ECO:0007669"/>
    <property type="project" value="UniProtKB-SubCell"/>
</dbReference>
<evidence type="ECO:0000256" key="1">
    <source>
        <dbReference type="ARBA" id="ARBA00001933"/>
    </source>
</evidence>